<dbReference type="InterPro" id="IPR003591">
    <property type="entry name" value="Leu-rich_rpt_typical-subtyp"/>
</dbReference>
<keyword evidence="9 12" id="KW-0472">Membrane</keyword>
<keyword evidence="8 12" id="KW-1133">Transmembrane helix</keyword>
<dbReference type="InterPro" id="IPR032675">
    <property type="entry name" value="LRR_dom_sf"/>
</dbReference>
<evidence type="ECO:0000256" key="3">
    <source>
        <dbReference type="ARBA" id="ARBA00022475"/>
    </source>
</evidence>
<comment type="similarity">
    <text evidence="2">Belongs to the RLP family.</text>
</comment>
<dbReference type="InterPro" id="IPR046956">
    <property type="entry name" value="RLP23-like"/>
</dbReference>
<keyword evidence="7" id="KW-0677">Repeat</keyword>
<evidence type="ECO:0000259" key="14">
    <source>
        <dbReference type="Pfam" id="PF08263"/>
    </source>
</evidence>
<evidence type="ECO:0000256" key="1">
    <source>
        <dbReference type="ARBA" id="ARBA00004251"/>
    </source>
</evidence>
<keyword evidence="16" id="KW-1185">Reference proteome</keyword>
<feature type="transmembrane region" description="Helical" evidence="12">
    <location>
        <begin position="422"/>
        <end position="445"/>
    </location>
</feature>
<keyword evidence="6 13" id="KW-0732">Signal</keyword>
<name>A0A151R557_CAJCA</name>
<dbReference type="SMART" id="SM00369">
    <property type="entry name" value="LRR_TYP"/>
    <property type="match status" value="5"/>
</dbReference>
<dbReference type="OMA" id="TCIQSER"/>
<evidence type="ECO:0000256" key="7">
    <source>
        <dbReference type="ARBA" id="ARBA00022737"/>
    </source>
</evidence>
<dbReference type="InterPro" id="IPR001611">
    <property type="entry name" value="Leu-rich_rpt"/>
</dbReference>
<dbReference type="PANTHER" id="PTHR48063:SF63">
    <property type="entry name" value="LEUCINE-RICH RECEPTOR-LIKE KINASE FAMILY PROTEIN"/>
    <property type="match status" value="1"/>
</dbReference>
<accession>A0A151R557</accession>
<dbReference type="AlphaFoldDB" id="A0A151R557"/>
<feature type="domain" description="Leucine-rich repeat-containing N-terminal plant-type" evidence="14">
    <location>
        <begin position="26"/>
        <end position="65"/>
    </location>
</feature>
<dbReference type="GO" id="GO:0005886">
    <property type="term" value="C:plasma membrane"/>
    <property type="evidence" value="ECO:0007669"/>
    <property type="project" value="UniProtKB-SubCell"/>
</dbReference>
<dbReference type="STRING" id="3821.A0A151R557"/>
<proteinExistence type="inferred from homology"/>
<evidence type="ECO:0000256" key="2">
    <source>
        <dbReference type="ARBA" id="ARBA00009592"/>
    </source>
</evidence>
<dbReference type="PRINTS" id="PR00019">
    <property type="entry name" value="LEURICHRPT"/>
</dbReference>
<feature type="signal peptide" evidence="13">
    <location>
        <begin position="1"/>
        <end position="19"/>
    </location>
</feature>
<evidence type="ECO:0000256" key="4">
    <source>
        <dbReference type="ARBA" id="ARBA00022614"/>
    </source>
</evidence>
<dbReference type="Pfam" id="PF13855">
    <property type="entry name" value="LRR_8"/>
    <property type="match status" value="1"/>
</dbReference>
<dbReference type="FunFam" id="3.80.10.10:FF:000041">
    <property type="entry name" value="LRR receptor-like serine/threonine-protein kinase ERECTA"/>
    <property type="match status" value="1"/>
</dbReference>
<dbReference type="InterPro" id="IPR013210">
    <property type="entry name" value="LRR_N_plant-typ"/>
</dbReference>
<keyword evidence="3" id="KW-1003">Cell membrane</keyword>
<sequence length="467" mass="52855">MNWWIILSVWLLTLGFGVCREIECIPSERETLMKLKHHLTDPSNRISSWNNNNANCCHWRGVVCNNVTAHVLELHLNTSQPDINDYIYYDYMFDQEAYEKAYEAYLRSQIGGEINPCLADMKHLNYLDLSGNNFEGIQNLSLLQNLGLFSNSFSSSIPNGLYSLRHLKFLNLQRNNLNGSISNALGNLTSLVRLDLSNNQLEGKLPTSLGNLIDEIGVFKNIVRLDFSNNSIGGSLPRLFGNPFESLKSLSKLSYLEIRDNHFEGVVKEDDLSNLTKYKSILGLVTNIDLSNNNLSGGIPREITYLDGLIYLNLSNNQLTGQIPPSVGNMRSLESMDISKNQLSGEIPPTIANLSFLNELDVSYNHLKGQIPTGTQIQSFEASYFVGNFLCGPPLTVNCSSNKQISGVKRIRTEDDGHEVNWFFVSMTLGFVVGFCVVVTPLFIYKSWRYVYFCFLDGMWYKMQSYW</sequence>
<evidence type="ECO:0000256" key="13">
    <source>
        <dbReference type="SAM" id="SignalP"/>
    </source>
</evidence>
<evidence type="ECO:0000256" key="11">
    <source>
        <dbReference type="ARBA" id="ARBA00023180"/>
    </source>
</evidence>
<evidence type="ECO:0000313" key="16">
    <source>
        <dbReference type="Proteomes" id="UP000075243"/>
    </source>
</evidence>
<dbReference type="Pfam" id="PF00560">
    <property type="entry name" value="LRR_1"/>
    <property type="match status" value="4"/>
</dbReference>
<dbReference type="FunFam" id="3.80.10.10:FF:000111">
    <property type="entry name" value="LRR receptor-like serine/threonine-protein kinase ERECTA"/>
    <property type="match status" value="1"/>
</dbReference>
<dbReference type="SUPFAM" id="SSF52058">
    <property type="entry name" value="L domain-like"/>
    <property type="match status" value="1"/>
</dbReference>
<protein>
    <submittedName>
        <fullName evidence="15">DNA-damage-repair/toleration protein DRT100 family</fullName>
    </submittedName>
</protein>
<evidence type="ECO:0000256" key="6">
    <source>
        <dbReference type="ARBA" id="ARBA00022729"/>
    </source>
</evidence>
<dbReference type="EMBL" id="KQ484083">
    <property type="protein sequence ID" value="KYP37653.1"/>
    <property type="molecule type" value="Genomic_DNA"/>
</dbReference>
<evidence type="ECO:0000256" key="5">
    <source>
        <dbReference type="ARBA" id="ARBA00022692"/>
    </source>
</evidence>
<dbReference type="PANTHER" id="PTHR48063">
    <property type="entry name" value="LRR RECEPTOR-LIKE KINASE"/>
    <property type="match status" value="1"/>
</dbReference>
<dbReference type="Gramene" id="C.cajan_41319.t">
    <property type="protein sequence ID" value="C.cajan_41319.t"/>
    <property type="gene ID" value="C.cajan_41319"/>
</dbReference>
<keyword evidence="4" id="KW-0433">Leucine-rich repeat</keyword>
<dbReference type="Gene3D" id="3.80.10.10">
    <property type="entry name" value="Ribonuclease Inhibitor"/>
    <property type="match status" value="2"/>
</dbReference>
<dbReference type="Pfam" id="PF08263">
    <property type="entry name" value="LRRNT_2"/>
    <property type="match status" value="1"/>
</dbReference>
<dbReference type="Proteomes" id="UP000075243">
    <property type="component" value="Unassembled WGS sequence"/>
</dbReference>
<evidence type="ECO:0000256" key="12">
    <source>
        <dbReference type="SAM" id="Phobius"/>
    </source>
</evidence>
<keyword evidence="11" id="KW-0325">Glycoprotein</keyword>
<dbReference type="PROSITE" id="PS51450">
    <property type="entry name" value="LRR"/>
    <property type="match status" value="1"/>
</dbReference>
<evidence type="ECO:0000313" key="15">
    <source>
        <dbReference type="EMBL" id="KYP37653.1"/>
    </source>
</evidence>
<keyword evidence="5 12" id="KW-0812">Transmembrane</keyword>
<reference evidence="15" key="1">
    <citation type="journal article" date="2012" name="Nat. Biotechnol.">
        <title>Draft genome sequence of pigeonpea (Cajanus cajan), an orphan legume crop of resource-poor farmers.</title>
        <authorList>
            <person name="Varshney R.K."/>
            <person name="Chen W."/>
            <person name="Li Y."/>
            <person name="Bharti A.K."/>
            <person name="Saxena R.K."/>
            <person name="Schlueter J.A."/>
            <person name="Donoghue M.T."/>
            <person name="Azam S."/>
            <person name="Fan G."/>
            <person name="Whaley A.M."/>
            <person name="Farmer A.D."/>
            <person name="Sheridan J."/>
            <person name="Iwata A."/>
            <person name="Tuteja R."/>
            <person name="Penmetsa R.V."/>
            <person name="Wu W."/>
            <person name="Upadhyaya H.D."/>
            <person name="Yang S.P."/>
            <person name="Shah T."/>
            <person name="Saxena K.B."/>
            <person name="Michael T."/>
            <person name="McCombie W.R."/>
            <person name="Yang B."/>
            <person name="Zhang G."/>
            <person name="Yang H."/>
            <person name="Wang J."/>
            <person name="Spillane C."/>
            <person name="Cook D.R."/>
            <person name="May G.D."/>
            <person name="Xu X."/>
            <person name="Jackson S.A."/>
        </authorList>
    </citation>
    <scope>NUCLEOTIDE SEQUENCE [LARGE SCALE GENOMIC DNA]</scope>
</reference>
<feature type="chain" id="PRO_5007587730" evidence="13">
    <location>
        <begin position="20"/>
        <end position="467"/>
    </location>
</feature>
<keyword evidence="10" id="KW-0675">Receptor</keyword>
<comment type="subcellular location">
    <subcellularLocation>
        <location evidence="1">Cell membrane</location>
        <topology evidence="1">Single-pass type I membrane protein</topology>
    </subcellularLocation>
</comment>
<organism evidence="15 16">
    <name type="scientific">Cajanus cajan</name>
    <name type="common">Pigeon pea</name>
    <name type="synonym">Cajanus indicus</name>
    <dbReference type="NCBI Taxonomy" id="3821"/>
    <lineage>
        <taxon>Eukaryota</taxon>
        <taxon>Viridiplantae</taxon>
        <taxon>Streptophyta</taxon>
        <taxon>Embryophyta</taxon>
        <taxon>Tracheophyta</taxon>
        <taxon>Spermatophyta</taxon>
        <taxon>Magnoliopsida</taxon>
        <taxon>eudicotyledons</taxon>
        <taxon>Gunneridae</taxon>
        <taxon>Pentapetalae</taxon>
        <taxon>rosids</taxon>
        <taxon>fabids</taxon>
        <taxon>Fabales</taxon>
        <taxon>Fabaceae</taxon>
        <taxon>Papilionoideae</taxon>
        <taxon>50 kb inversion clade</taxon>
        <taxon>NPAAA clade</taxon>
        <taxon>indigoferoid/millettioid clade</taxon>
        <taxon>Phaseoleae</taxon>
        <taxon>Cajanus</taxon>
    </lineage>
</organism>
<evidence type="ECO:0000256" key="9">
    <source>
        <dbReference type="ARBA" id="ARBA00023136"/>
    </source>
</evidence>
<gene>
    <name evidence="15" type="ORF">KK1_041144</name>
</gene>
<evidence type="ECO:0000256" key="8">
    <source>
        <dbReference type="ARBA" id="ARBA00022989"/>
    </source>
</evidence>
<evidence type="ECO:0000256" key="10">
    <source>
        <dbReference type="ARBA" id="ARBA00023170"/>
    </source>
</evidence>